<dbReference type="InterPro" id="IPR007527">
    <property type="entry name" value="Znf_SWIM"/>
</dbReference>
<feature type="domain" description="SWIM-type" evidence="3">
    <location>
        <begin position="150"/>
        <end position="180"/>
    </location>
</feature>
<dbReference type="EMBL" id="JADJNC010000003">
    <property type="protein sequence ID" value="MBK7421893.1"/>
    <property type="molecule type" value="Genomic_DNA"/>
</dbReference>
<evidence type="ECO:0000259" key="3">
    <source>
        <dbReference type="PROSITE" id="PS50966"/>
    </source>
</evidence>
<dbReference type="PROSITE" id="PS50966">
    <property type="entry name" value="ZF_SWIM"/>
    <property type="match status" value="1"/>
</dbReference>
<organism evidence="4 5">
    <name type="scientific">Candidatus Propionivibrio dominans</name>
    <dbReference type="NCBI Taxonomy" id="2954373"/>
    <lineage>
        <taxon>Bacteria</taxon>
        <taxon>Pseudomonadati</taxon>
        <taxon>Pseudomonadota</taxon>
        <taxon>Betaproteobacteria</taxon>
        <taxon>Rhodocyclales</taxon>
        <taxon>Rhodocyclaceae</taxon>
        <taxon>Propionivibrio</taxon>
    </lineage>
</organism>
<dbReference type="Proteomes" id="UP000886602">
    <property type="component" value="Unassembled WGS sequence"/>
</dbReference>
<keyword evidence="1" id="KW-0479">Metal-binding</keyword>
<dbReference type="PANTHER" id="PTHR38133:SF1">
    <property type="entry name" value="SLR1429 PROTEIN"/>
    <property type="match status" value="1"/>
</dbReference>
<name>A0A9D7I795_9RHOO</name>
<dbReference type="Pfam" id="PF04434">
    <property type="entry name" value="SWIM"/>
    <property type="match status" value="1"/>
</dbReference>
<feature type="compositionally biased region" description="Basic residues" evidence="2">
    <location>
        <begin position="293"/>
        <end position="302"/>
    </location>
</feature>
<feature type="region of interest" description="Disordered" evidence="2">
    <location>
        <begin position="268"/>
        <end position="302"/>
    </location>
</feature>
<evidence type="ECO:0000313" key="5">
    <source>
        <dbReference type="Proteomes" id="UP000886602"/>
    </source>
</evidence>
<proteinExistence type="predicted"/>
<keyword evidence="1" id="KW-0863">Zinc-finger</keyword>
<evidence type="ECO:0000313" key="4">
    <source>
        <dbReference type="EMBL" id="MBK7421893.1"/>
    </source>
</evidence>
<sequence length="302" mass="32313">MSYYGWAPYVPVAERRRKAEKAAAKAMKNGEKLSPITSYRGAIAKTFWGKAWCDNLERYSDYANRLPRGRTYVRNGSVIDLRVAAGEVKAQVMGSSLYKVAVTVSAVPAKQWQAVGADCASSINSLVELLQGKLSKAVMERICTPATGLFPAPKEIKFTCSCPDSASMCKHVAAVLYGVGARLDAQPELLFSLRRVEAKDLVARAGAGLPKTGKAPAKARVLEDALLSDVFGIELDEPKPPVKAVKPRRKSTVDKVIAKKAAKPADVSIVKPASPKKAAVSKKAAPAKALAAPRKRVGRVSP</sequence>
<reference evidence="4" key="1">
    <citation type="submission" date="2020-10" db="EMBL/GenBank/DDBJ databases">
        <title>Connecting structure to function with the recovery of over 1000 high-quality activated sludge metagenome-assembled genomes encoding full-length rRNA genes using long-read sequencing.</title>
        <authorList>
            <person name="Singleton C.M."/>
            <person name="Petriglieri F."/>
            <person name="Kristensen J.M."/>
            <person name="Kirkegaard R.H."/>
            <person name="Michaelsen T.Y."/>
            <person name="Andersen M.H."/>
            <person name="Karst S.M."/>
            <person name="Dueholm M.S."/>
            <person name="Nielsen P.H."/>
            <person name="Albertsen M."/>
        </authorList>
    </citation>
    <scope>NUCLEOTIDE SEQUENCE</scope>
    <source>
        <strain evidence="4">EsbW_18-Q3-R4-48_MAXAC.044</strain>
    </source>
</reference>
<dbReference type="GO" id="GO:0008270">
    <property type="term" value="F:zinc ion binding"/>
    <property type="evidence" value="ECO:0007669"/>
    <property type="project" value="UniProtKB-KW"/>
</dbReference>
<evidence type="ECO:0000256" key="2">
    <source>
        <dbReference type="SAM" id="MobiDB-lite"/>
    </source>
</evidence>
<evidence type="ECO:0000256" key="1">
    <source>
        <dbReference type="PROSITE-ProRule" id="PRU00325"/>
    </source>
</evidence>
<dbReference type="AlphaFoldDB" id="A0A9D7I795"/>
<feature type="compositionally biased region" description="Low complexity" evidence="2">
    <location>
        <begin position="270"/>
        <end position="292"/>
    </location>
</feature>
<keyword evidence="1" id="KW-0862">Zinc</keyword>
<comment type="caution">
    <text evidence="4">The sequence shown here is derived from an EMBL/GenBank/DDBJ whole genome shotgun (WGS) entry which is preliminary data.</text>
</comment>
<gene>
    <name evidence="4" type="ORF">IPJ48_01665</name>
</gene>
<accession>A0A9D7I795</accession>
<protein>
    <submittedName>
        <fullName evidence="4">SWIM zinc finger family protein</fullName>
    </submittedName>
</protein>
<dbReference type="PANTHER" id="PTHR38133">
    <property type="entry name" value="SLR1429 PROTEIN"/>
    <property type="match status" value="1"/>
</dbReference>